<gene>
    <name evidence="1" type="ORF">NCTC13150_01705</name>
</gene>
<dbReference type="AlphaFoldDB" id="A0A8H2MGC2"/>
<dbReference type="SUPFAM" id="SSF102705">
    <property type="entry name" value="NIF3 (NGG1p interacting factor 3)-like"/>
    <property type="match status" value="1"/>
</dbReference>
<dbReference type="PANTHER" id="PTHR41774">
    <property type="match status" value="1"/>
</dbReference>
<dbReference type="EMBL" id="CAACYI010000001">
    <property type="protein sequence ID" value="VFB17120.1"/>
    <property type="molecule type" value="Genomic_DNA"/>
</dbReference>
<sequence length="107" mass="12312">MQVKVEVYIPKDYVTGLANDLNSHDYLQEGYYDYAFSTTLVKGHWRPLEGAQPYEGEVGLVTEADEIKMEFVVQRENLEDVLHIIRRIHPYESPAVNCIALLDPDLD</sequence>
<protein>
    <submittedName>
        <fullName evidence="1">Uncharacterized protein conserved in bacteria</fullName>
    </submittedName>
</protein>
<dbReference type="RefSeq" id="WP_034440812.1">
    <property type="nucleotide sequence ID" value="NZ_CAACYI010000001.1"/>
</dbReference>
<proteinExistence type="predicted"/>
<reference evidence="1 2" key="1">
    <citation type="submission" date="2019-02" db="EMBL/GenBank/DDBJ databases">
        <authorList>
            <consortium name="Pathogen Informatics"/>
        </authorList>
    </citation>
    <scope>NUCLEOTIDE SEQUENCE [LARGE SCALE GENOMIC DNA]</scope>
    <source>
        <strain evidence="1 2">3012STDY7089603</strain>
    </source>
</reference>
<evidence type="ECO:0000313" key="2">
    <source>
        <dbReference type="Proteomes" id="UP000377798"/>
    </source>
</evidence>
<dbReference type="Gene3D" id="3.30.70.120">
    <property type="match status" value="1"/>
</dbReference>
<organism evidence="1 2">
    <name type="scientific">Urinicoccus massiliensis</name>
    <dbReference type="NCBI Taxonomy" id="1723382"/>
    <lineage>
        <taxon>Bacteria</taxon>
        <taxon>Bacillati</taxon>
        <taxon>Bacillota</taxon>
        <taxon>Tissierellia</taxon>
        <taxon>Tissierellales</taxon>
        <taxon>Peptoniphilaceae</taxon>
        <taxon>Urinicoccus</taxon>
    </lineage>
</organism>
<dbReference type="InterPro" id="IPR015867">
    <property type="entry name" value="N-reg_PII/ATP_PRibTrfase_C"/>
</dbReference>
<comment type="caution">
    <text evidence="1">The sequence shown here is derived from an EMBL/GenBank/DDBJ whole genome shotgun (WGS) entry which is preliminary data.</text>
</comment>
<dbReference type="Proteomes" id="UP000377798">
    <property type="component" value="Unassembled WGS sequence"/>
</dbReference>
<keyword evidence="2" id="KW-1185">Reference proteome</keyword>
<dbReference type="InterPro" id="IPR036069">
    <property type="entry name" value="DUF34/NIF3_sf"/>
</dbReference>
<accession>A0A8H2MGC2</accession>
<evidence type="ECO:0000313" key="1">
    <source>
        <dbReference type="EMBL" id="VFB17120.1"/>
    </source>
</evidence>
<dbReference type="PANTHER" id="PTHR41774:SF1">
    <property type="entry name" value="NGG1P INTERACTING FACTOR NIF3"/>
    <property type="match status" value="1"/>
</dbReference>
<name>A0A8H2MGC2_9FIRM</name>